<dbReference type="OrthoDB" id="8245037at2"/>
<name>B2IFP2_BEII9</name>
<evidence type="ECO:0000313" key="3">
    <source>
        <dbReference type="Proteomes" id="UP000001695"/>
    </source>
</evidence>
<reference evidence="3" key="1">
    <citation type="submission" date="2008-03" db="EMBL/GenBank/DDBJ databases">
        <title>Complete sequence of chromosome of Beijerinckia indica subsp. indica ATCC 9039.</title>
        <authorList>
            <consortium name="US DOE Joint Genome Institute"/>
            <person name="Copeland A."/>
            <person name="Lucas S."/>
            <person name="Lapidus A."/>
            <person name="Glavina del Rio T."/>
            <person name="Dalin E."/>
            <person name="Tice H."/>
            <person name="Bruce D."/>
            <person name="Goodwin L."/>
            <person name="Pitluck S."/>
            <person name="LaButti K."/>
            <person name="Schmutz J."/>
            <person name="Larimer F."/>
            <person name="Land M."/>
            <person name="Hauser L."/>
            <person name="Kyrpides N."/>
            <person name="Mikhailova N."/>
            <person name="Dunfield P.F."/>
            <person name="Dedysh S.N."/>
            <person name="Liesack W."/>
            <person name="Saw J.H."/>
            <person name="Alam M."/>
            <person name="Chen Y."/>
            <person name="Murrell J.C."/>
            <person name="Richardson P."/>
        </authorList>
    </citation>
    <scope>NUCLEOTIDE SEQUENCE [LARGE SCALE GENOMIC DNA]</scope>
    <source>
        <strain evidence="3">ATCC 9039 / DSM 1715 / NCIMB 8712</strain>
    </source>
</reference>
<organism evidence="2 3">
    <name type="scientific">Beijerinckia indica subsp. indica (strain ATCC 9039 / DSM 1715 / NCIMB 8712)</name>
    <dbReference type="NCBI Taxonomy" id="395963"/>
    <lineage>
        <taxon>Bacteria</taxon>
        <taxon>Pseudomonadati</taxon>
        <taxon>Pseudomonadota</taxon>
        <taxon>Alphaproteobacteria</taxon>
        <taxon>Hyphomicrobiales</taxon>
        <taxon>Beijerinckiaceae</taxon>
        <taxon>Beijerinckia</taxon>
    </lineage>
</organism>
<reference evidence="2 3" key="2">
    <citation type="journal article" date="2010" name="J. Bacteriol.">
        <title>Complete genome sequence of Beijerinckia indica subsp. indica.</title>
        <authorList>
            <person name="Tamas I."/>
            <person name="Dedysh S.N."/>
            <person name="Liesack W."/>
            <person name="Stott M.B."/>
            <person name="Alam M."/>
            <person name="Murrell J.C."/>
            <person name="Dunfield P.F."/>
        </authorList>
    </citation>
    <scope>NUCLEOTIDE SEQUENCE [LARGE SCALE GENOMIC DNA]</scope>
    <source>
        <strain evidence="3">ATCC 9039 / DSM 1715 / NCIMB 8712</strain>
    </source>
</reference>
<evidence type="ECO:0008006" key="4">
    <source>
        <dbReference type="Google" id="ProtNLM"/>
    </source>
</evidence>
<evidence type="ECO:0000313" key="2">
    <source>
        <dbReference type="EMBL" id="ACB94253.1"/>
    </source>
</evidence>
<dbReference type="HOGENOM" id="CLU_145244_4_2_5"/>
<sequence length="83" mass="9209">MRTKLLLSSLTLMLGIGIGTAFAEEAYTDEEQEACQADAMRLCSDAVPDVDRVTACMKQHISSLSPPCAKMFDSERPRPHRHK</sequence>
<dbReference type="eggNOG" id="ENOG5032G4M">
    <property type="taxonomic scope" value="Bacteria"/>
</dbReference>
<gene>
    <name evidence="2" type="ordered locus">Bind_0602</name>
</gene>
<dbReference type="AlphaFoldDB" id="B2IFP2"/>
<feature type="chain" id="PRO_5002778938" description="Cysteine rich repeat-containing protein" evidence="1">
    <location>
        <begin position="24"/>
        <end position="83"/>
    </location>
</feature>
<dbReference type="Proteomes" id="UP000001695">
    <property type="component" value="Chromosome"/>
</dbReference>
<dbReference type="EMBL" id="CP001016">
    <property type="protein sequence ID" value="ACB94253.1"/>
    <property type="molecule type" value="Genomic_DNA"/>
</dbReference>
<accession>B2IFP2</accession>
<protein>
    <recommendedName>
        <fullName evidence="4">Cysteine rich repeat-containing protein</fullName>
    </recommendedName>
</protein>
<dbReference type="RefSeq" id="WP_012383611.1">
    <property type="nucleotide sequence ID" value="NC_010581.1"/>
</dbReference>
<keyword evidence="1" id="KW-0732">Signal</keyword>
<proteinExistence type="predicted"/>
<feature type="signal peptide" evidence="1">
    <location>
        <begin position="1"/>
        <end position="23"/>
    </location>
</feature>
<keyword evidence="3" id="KW-1185">Reference proteome</keyword>
<dbReference type="KEGG" id="bid:Bind_0602"/>
<evidence type="ECO:0000256" key="1">
    <source>
        <dbReference type="SAM" id="SignalP"/>
    </source>
</evidence>